<protein>
    <recommendedName>
        <fullName evidence="4">Arrestin-like N-terminal domain-containing protein</fullName>
    </recommendedName>
</protein>
<dbReference type="InterPro" id="IPR014752">
    <property type="entry name" value="Arrestin-like_C"/>
</dbReference>
<evidence type="ECO:0008006" key="4">
    <source>
        <dbReference type="Google" id="ProtNLM"/>
    </source>
</evidence>
<dbReference type="GeneID" id="95983324"/>
<reference evidence="2 3" key="1">
    <citation type="submission" date="2023-08" db="EMBL/GenBank/DDBJ databases">
        <title>Annotated Genome Sequence of Vanrija albida AlHP1.</title>
        <authorList>
            <person name="Herzog R."/>
        </authorList>
    </citation>
    <scope>NUCLEOTIDE SEQUENCE [LARGE SCALE GENOMIC DNA]</scope>
    <source>
        <strain evidence="2 3">AlHP1</strain>
    </source>
</reference>
<organism evidence="2 3">
    <name type="scientific">Vanrija albida</name>
    <dbReference type="NCBI Taxonomy" id="181172"/>
    <lineage>
        <taxon>Eukaryota</taxon>
        <taxon>Fungi</taxon>
        <taxon>Dikarya</taxon>
        <taxon>Basidiomycota</taxon>
        <taxon>Agaricomycotina</taxon>
        <taxon>Tremellomycetes</taxon>
        <taxon>Trichosporonales</taxon>
        <taxon>Trichosporonaceae</taxon>
        <taxon>Vanrija</taxon>
    </lineage>
</organism>
<feature type="region of interest" description="Disordered" evidence="1">
    <location>
        <begin position="352"/>
        <end position="448"/>
    </location>
</feature>
<evidence type="ECO:0000313" key="3">
    <source>
        <dbReference type="Proteomes" id="UP001565368"/>
    </source>
</evidence>
<feature type="region of interest" description="Disordered" evidence="1">
    <location>
        <begin position="710"/>
        <end position="776"/>
    </location>
</feature>
<name>A0ABR3Q9D0_9TREE</name>
<feature type="compositionally biased region" description="Polar residues" evidence="1">
    <location>
        <begin position="434"/>
        <end position="443"/>
    </location>
</feature>
<accession>A0ABR3Q9D0</accession>
<feature type="compositionally biased region" description="Basic and acidic residues" evidence="1">
    <location>
        <begin position="64"/>
        <end position="73"/>
    </location>
</feature>
<sequence length="776" mass="82771">MQLRNWPSPRRERRGSATSSASGLSGSAAVLAAGAGSIPPSTRGARSPSASTSSSHQTQSAQHALDELRERTGRPRATTQATATTPGTTPGDEVSSPGFRATQSLGAGVGANAQTASAPPMIRSATPPPYAHHSLDRSPLPNPMVLDDRPRVPPPIYLRSSSIQPQSRLGTLTIHVPGWGVALVRPPRQYDLHPLEAGQPTREPPAEDTVLTGTLEVVMRERRRVQAISVGVQSVARLNMCGTRGWEEDGIFERGVEILSGSDEDGIWLEKGSQSFSFSILLPATLATYDYHQFGRVSYIITARVEGVPASGGVFGNRFKSRELPIQGDIPFLADFQAVIARSDKIAADQAAGLNGRPRADSNLSPRMGSLALGEVPGSPHASDEHAIAFGGTDSVTTPPVRGLYHRRASGSDVQVPSLSSLGRPSPLRRDTDTASINSNSDQTRSEKAGWLSGDICAMRKLKVHANPTVGAGVFQLDLRKEGFVEGLGPWRFSATSDAFSIASVMLVQLTIPKPAPTCTIFFVRLLLSQSYTVVSPRTPNDPPIRPEGPRNHVIYQVGRPHQHGESRLGHPVPSLWRGPDAGGQEGDYPPNGYRTRAVARLPNHDKIRPSTSAGTITPLRVSHELLVRIFYSMEGETVTGKQISGPGEVRMCQVRLPIIVPSCCCSTAALNLPTYECANETSESDNNLDPRKQCQCGATFQELSSAAVRRRQAGEADPDEEWALHASNGGMGSEALERHEEARRTESQRGKIREAHHPPASASGSGAGGAAGGAA</sequence>
<dbReference type="Proteomes" id="UP001565368">
    <property type="component" value="Unassembled WGS sequence"/>
</dbReference>
<evidence type="ECO:0000313" key="2">
    <source>
        <dbReference type="EMBL" id="KAL1411330.1"/>
    </source>
</evidence>
<proteinExistence type="predicted"/>
<dbReference type="RefSeq" id="XP_069211274.1">
    <property type="nucleotide sequence ID" value="XM_069350888.1"/>
</dbReference>
<feature type="compositionally biased region" description="Low complexity" evidence="1">
    <location>
        <begin position="16"/>
        <end position="63"/>
    </location>
</feature>
<feature type="region of interest" description="Disordered" evidence="1">
    <location>
        <begin position="562"/>
        <end position="581"/>
    </location>
</feature>
<feature type="compositionally biased region" description="Low complexity" evidence="1">
    <location>
        <begin position="417"/>
        <end position="426"/>
    </location>
</feature>
<dbReference type="Gene3D" id="2.60.40.640">
    <property type="match status" value="1"/>
</dbReference>
<dbReference type="EMBL" id="JBBXJM010000002">
    <property type="protein sequence ID" value="KAL1411330.1"/>
    <property type="molecule type" value="Genomic_DNA"/>
</dbReference>
<evidence type="ECO:0000256" key="1">
    <source>
        <dbReference type="SAM" id="MobiDB-lite"/>
    </source>
</evidence>
<comment type="caution">
    <text evidence="2">The sequence shown here is derived from an EMBL/GenBank/DDBJ whole genome shotgun (WGS) entry which is preliminary data.</text>
</comment>
<gene>
    <name evidence="2" type="ORF">Q8F55_002281</name>
</gene>
<feature type="compositionally biased region" description="Basic and acidic residues" evidence="1">
    <location>
        <begin position="736"/>
        <end position="758"/>
    </location>
</feature>
<feature type="compositionally biased region" description="Gly residues" evidence="1">
    <location>
        <begin position="766"/>
        <end position="776"/>
    </location>
</feature>
<feature type="region of interest" description="Disordered" evidence="1">
    <location>
        <begin position="1"/>
        <end position="141"/>
    </location>
</feature>
<feature type="compositionally biased region" description="Low complexity" evidence="1">
    <location>
        <begin position="75"/>
        <end position="91"/>
    </location>
</feature>
<keyword evidence="3" id="KW-1185">Reference proteome</keyword>